<organism evidence="1 2">
    <name type="scientific">Stylosanthes scabra</name>
    <dbReference type="NCBI Taxonomy" id="79078"/>
    <lineage>
        <taxon>Eukaryota</taxon>
        <taxon>Viridiplantae</taxon>
        <taxon>Streptophyta</taxon>
        <taxon>Embryophyta</taxon>
        <taxon>Tracheophyta</taxon>
        <taxon>Spermatophyta</taxon>
        <taxon>Magnoliopsida</taxon>
        <taxon>eudicotyledons</taxon>
        <taxon>Gunneridae</taxon>
        <taxon>Pentapetalae</taxon>
        <taxon>rosids</taxon>
        <taxon>fabids</taxon>
        <taxon>Fabales</taxon>
        <taxon>Fabaceae</taxon>
        <taxon>Papilionoideae</taxon>
        <taxon>50 kb inversion clade</taxon>
        <taxon>dalbergioids sensu lato</taxon>
        <taxon>Dalbergieae</taxon>
        <taxon>Pterocarpus clade</taxon>
        <taxon>Stylosanthes</taxon>
    </lineage>
</organism>
<dbReference type="EMBL" id="JASCZI010193275">
    <property type="protein sequence ID" value="MED6191321.1"/>
    <property type="molecule type" value="Genomic_DNA"/>
</dbReference>
<sequence length="80" mass="9259">MGEKCPWLAHCSKNSTLGCFQVKTYRMEHNCARDLGSAAADQHWLSRKIEKRLVIHPHMNKTEAMAFLKEDFNVTAHEKM</sequence>
<evidence type="ECO:0000313" key="2">
    <source>
        <dbReference type="Proteomes" id="UP001341840"/>
    </source>
</evidence>
<name>A0ABU6X1T4_9FABA</name>
<reference evidence="1 2" key="1">
    <citation type="journal article" date="2023" name="Plants (Basel)">
        <title>Bridging the Gap: Combining Genomics and Transcriptomics Approaches to Understand Stylosanthes scabra, an Orphan Legume from the Brazilian Caatinga.</title>
        <authorList>
            <person name="Ferreira-Neto J.R.C."/>
            <person name="da Silva M.D."/>
            <person name="Binneck E."/>
            <person name="de Melo N.F."/>
            <person name="da Silva R.H."/>
            <person name="de Melo A.L.T.M."/>
            <person name="Pandolfi V."/>
            <person name="Bustamante F.O."/>
            <person name="Brasileiro-Vidal A.C."/>
            <person name="Benko-Iseppon A.M."/>
        </authorList>
    </citation>
    <scope>NUCLEOTIDE SEQUENCE [LARGE SCALE GENOMIC DNA]</scope>
    <source>
        <tissue evidence="1">Leaves</tissue>
    </source>
</reference>
<proteinExistence type="predicted"/>
<protein>
    <submittedName>
        <fullName evidence="1">Uncharacterized protein</fullName>
    </submittedName>
</protein>
<accession>A0ABU6X1T4</accession>
<evidence type="ECO:0000313" key="1">
    <source>
        <dbReference type="EMBL" id="MED6191321.1"/>
    </source>
</evidence>
<dbReference type="Proteomes" id="UP001341840">
    <property type="component" value="Unassembled WGS sequence"/>
</dbReference>
<gene>
    <name evidence="1" type="ORF">PIB30_115208</name>
</gene>
<comment type="caution">
    <text evidence="1">The sequence shown here is derived from an EMBL/GenBank/DDBJ whole genome shotgun (WGS) entry which is preliminary data.</text>
</comment>
<keyword evidence="2" id="KW-1185">Reference proteome</keyword>
<feature type="non-terminal residue" evidence="1">
    <location>
        <position position="80"/>
    </location>
</feature>